<keyword evidence="7" id="KW-0663">Pyridoxal phosphate</keyword>
<comment type="function">
    <text evidence="1">Responsible for the formation of the pyrimidine heterocycle in the thiamine biosynthesis pathway. Catalyzes the formation of hydroxymethylpyrimidine phosphate (HMP-P) from histidine and pyridoxal phosphate (PLP). The protein uses PLP and the active site histidine to form HMP-P, generating an inactive enzyme. The enzyme can only undergo a single turnover, which suggests it is a suicide enzyme.</text>
</comment>
<accession>A4C7V9</accession>
<keyword evidence="15" id="KW-1185">Reference proteome</keyword>
<dbReference type="PANTHER" id="PTHR31528">
    <property type="entry name" value="4-AMINO-5-HYDROXYMETHYL-2-METHYLPYRIMIDINE PHOSPHATE SYNTHASE THI11-RELATED"/>
    <property type="match status" value="1"/>
</dbReference>
<dbReference type="AlphaFoldDB" id="A4C7V9"/>
<dbReference type="InterPro" id="IPR027939">
    <property type="entry name" value="NMT1/THI5"/>
</dbReference>
<evidence type="ECO:0000256" key="9">
    <source>
        <dbReference type="ARBA" id="ARBA00023004"/>
    </source>
</evidence>
<comment type="catalytic activity">
    <reaction evidence="11">
        <text>N(6)-(pyridoxal phosphate)-L-lysyl-[4-amino-5-hydroxymethyl-2-methylpyrimidine phosphate synthase] + L-histidyl-[4-amino-5-hydroxymethyl-2-methylpyrimidine phosphate synthase] + 2 Fe(3+) + 4 H2O = L-lysyl-[4-amino-5-hydroxymethyl-2-methylpyrimidine phosphate synthase] + (2S)-2-amino-5-hydroxy-4-oxopentanoyl-[4-amino-5-hydroxymethyl-2-methylpyrimidine phosphate synthase] + 4-amino-2-methyl-5-(phosphooxymethyl)pyrimidine + 3-oxopropanoate + 2 Fe(2+) + 2 H(+)</text>
        <dbReference type="Rhea" id="RHEA:65756"/>
        <dbReference type="Rhea" id="RHEA-COMP:16892"/>
        <dbReference type="Rhea" id="RHEA-COMP:16893"/>
        <dbReference type="Rhea" id="RHEA-COMP:16894"/>
        <dbReference type="Rhea" id="RHEA-COMP:16895"/>
        <dbReference type="ChEBI" id="CHEBI:15377"/>
        <dbReference type="ChEBI" id="CHEBI:15378"/>
        <dbReference type="ChEBI" id="CHEBI:29033"/>
        <dbReference type="ChEBI" id="CHEBI:29034"/>
        <dbReference type="ChEBI" id="CHEBI:29969"/>
        <dbReference type="ChEBI" id="CHEBI:29979"/>
        <dbReference type="ChEBI" id="CHEBI:33190"/>
        <dbReference type="ChEBI" id="CHEBI:58354"/>
        <dbReference type="ChEBI" id="CHEBI:143915"/>
        <dbReference type="ChEBI" id="CHEBI:157692"/>
    </reaction>
    <physiologicalReaction direction="left-to-right" evidence="11">
        <dbReference type="Rhea" id="RHEA:65757"/>
    </physiologicalReaction>
</comment>
<reference evidence="14 15" key="1">
    <citation type="submission" date="2006-02" db="EMBL/GenBank/DDBJ databases">
        <authorList>
            <person name="Moran M.A."/>
            <person name="Kjelleberg S."/>
            <person name="Egan S."/>
            <person name="Saunders N."/>
            <person name="Thomas T."/>
            <person name="Ferriera S."/>
            <person name="Johnson J."/>
            <person name="Kravitz S."/>
            <person name="Halpern A."/>
            <person name="Remington K."/>
            <person name="Beeson K."/>
            <person name="Tran B."/>
            <person name="Rogers Y.-H."/>
            <person name="Friedman R."/>
            <person name="Venter J.C."/>
        </authorList>
    </citation>
    <scope>NUCLEOTIDE SEQUENCE [LARGE SCALE GENOMIC DNA]</scope>
    <source>
        <strain evidence="14 15">D2</strain>
    </source>
</reference>
<organism evidence="14 15">
    <name type="scientific">Pseudoalteromonas tunicata D2</name>
    <dbReference type="NCBI Taxonomy" id="87626"/>
    <lineage>
        <taxon>Bacteria</taxon>
        <taxon>Pseudomonadati</taxon>
        <taxon>Pseudomonadota</taxon>
        <taxon>Gammaproteobacteria</taxon>
        <taxon>Alteromonadales</taxon>
        <taxon>Pseudoalteromonadaceae</taxon>
        <taxon>Pseudoalteromonas</taxon>
    </lineage>
</organism>
<evidence type="ECO:0000256" key="6">
    <source>
        <dbReference type="ARBA" id="ARBA00022723"/>
    </source>
</evidence>
<keyword evidence="9" id="KW-0408">Iron</keyword>
<evidence type="ECO:0000256" key="3">
    <source>
        <dbReference type="ARBA" id="ARBA00009406"/>
    </source>
</evidence>
<dbReference type="eggNOG" id="COG0715">
    <property type="taxonomic scope" value="Bacteria"/>
</dbReference>
<keyword evidence="5" id="KW-0808">Transferase</keyword>
<comment type="subunit">
    <text evidence="4">Homodimer.</text>
</comment>
<dbReference type="Proteomes" id="UP000006201">
    <property type="component" value="Unassembled WGS sequence"/>
</dbReference>
<dbReference type="STRING" id="87626.PTD2_06519"/>
<evidence type="ECO:0000259" key="13">
    <source>
        <dbReference type="Pfam" id="PF09084"/>
    </source>
</evidence>
<comment type="similarity">
    <text evidence="3">Belongs to the NMT1/THI5 family.</text>
</comment>
<keyword evidence="12" id="KW-1133">Transmembrane helix</keyword>
<dbReference type="InterPro" id="IPR015168">
    <property type="entry name" value="SsuA/THI5"/>
</dbReference>
<comment type="caution">
    <text evidence="14">The sequence shown here is derived from an EMBL/GenBank/DDBJ whole genome shotgun (WGS) entry which is preliminary data.</text>
</comment>
<evidence type="ECO:0000256" key="7">
    <source>
        <dbReference type="ARBA" id="ARBA00022898"/>
    </source>
</evidence>
<dbReference type="PANTHER" id="PTHR31528:SF1">
    <property type="entry name" value="4-AMINO-5-HYDROXYMETHYL-2-METHYLPYRIMIDINE PHOSPHATE SYNTHASE THI11-RELATED"/>
    <property type="match status" value="1"/>
</dbReference>
<keyword evidence="12" id="KW-0812">Transmembrane</keyword>
<dbReference type="GO" id="GO:0046872">
    <property type="term" value="F:metal ion binding"/>
    <property type="evidence" value="ECO:0007669"/>
    <property type="project" value="UniProtKB-KW"/>
</dbReference>
<evidence type="ECO:0000256" key="4">
    <source>
        <dbReference type="ARBA" id="ARBA00011738"/>
    </source>
</evidence>
<feature type="transmembrane region" description="Helical" evidence="12">
    <location>
        <begin position="310"/>
        <end position="329"/>
    </location>
</feature>
<evidence type="ECO:0000256" key="10">
    <source>
        <dbReference type="ARBA" id="ARBA00033171"/>
    </source>
</evidence>
<keyword evidence="6" id="KW-0479">Metal-binding</keyword>
<evidence type="ECO:0000313" key="15">
    <source>
        <dbReference type="Proteomes" id="UP000006201"/>
    </source>
</evidence>
<sequence>MLVLFTGQLQAQYDVVLQLKWQHQFQFAGYYMALENGYYREKGINVTIIAANPDDVDTVPKVLSGQADFGIANSGLLLHRLAGEQLVAMAAIFQSSPYCWLVKGDSTIRSVADFKGKRVGFFNREESAELFSMLAQNDISQSDLIPETTKVSLQNWIDGDVDVLPAYVSNEPFTLKQKNIDYRLLCPKRYGLNTYSDVLFTRQDLIDQNPQMVLDFYLASIKGWKDAINHPQKVIDIIKSQYQSKKSRAHLAFEAQELLEFIHPEQAKLGQMSSSRWRAIAMMHGAGKQKIDEHLNGFIYKPQKLASSRFSWMHIIAIMIILISLPSYYRLLFKHKKSKSQLETTLN</sequence>
<feature type="domain" description="SsuA/THI5-like" evidence="13">
    <location>
        <begin position="24"/>
        <end position="233"/>
    </location>
</feature>
<evidence type="ECO:0000313" key="14">
    <source>
        <dbReference type="EMBL" id="EAR28674.1"/>
    </source>
</evidence>
<protein>
    <recommendedName>
        <fullName evidence="10">Thiamine pyrimidine synthase</fullName>
    </recommendedName>
</protein>
<keyword evidence="8" id="KW-0784">Thiamine biosynthesis</keyword>
<comment type="pathway">
    <text evidence="2">Cofactor biosynthesis; thiamine diphosphate biosynthesis.</text>
</comment>
<dbReference type="EMBL" id="AAOH01000003">
    <property type="protein sequence ID" value="EAR28674.1"/>
    <property type="molecule type" value="Genomic_DNA"/>
</dbReference>
<dbReference type="GO" id="GO:0016740">
    <property type="term" value="F:transferase activity"/>
    <property type="evidence" value="ECO:0007669"/>
    <property type="project" value="UniProtKB-KW"/>
</dbReference>
<dbReference type="GO" id="GO:0009228">
    <property type="term" value="P:thiamine biosynthetic process"/>
    <property type="evidence" value="ECO:0007669"/>
    <property type="project" value="UniProtKB-KW"/>
</dbReference>
<gene>
    <name evidence="14" type="ORF">PTD2_06519</name>
</gene>
<proteinExistence type="inferred from homology"/>
<dbReference type="SUPFAM" id="SSF53850">
    <property type="entry name" value="Periplasmic binding protein-like II"/>
    <property type="match status" value="1"/>
</dbReference>
<keyword evidence="12" id="KW-0472">Membrane</keyword>
<evidence type="ECO:0000256" key="5">
    <source>
        <dbReference type="ARBA" id="ARBA00022679"/>
    </source>
</evidence>
<evidence type="ECO:0000256" key="11">
    <source>
        <dbReference type="ARBA" id="ARBA00048179"/>
    </source>
</evidence>
<name>A4C7V9_9GAMM</name>
<evidence type="ECO:0000256" key="1">
    <source>
        <dbReference type="ARBA" id="ARBA00003469"/>
    </source>
</evidence>
<dbReference type="Pfam" id="PF09084">
    <property type="entry name" value="NMT1"/>
    <property type="match status" value="1"/>
</dbReference>
<evidence type="ECO:0000256" key="8">
    <source>
        <dbReference type="ARBA" id="ARBA00022977"/>
    </source>
</evidence>
<evidence type="ECO:0000256" key="2">
    <source>
        <dbReference type="ARBA" id="ARBA00004948"/>
    </source>
</evidence>
<dbReference type="Gene3D" id="3.40.190.10">
    <property type="entry name" value="Periplasmic binding protein-like II"/>
    <property type="match status" value="2"/>
</dbReference>
<evidence type="ECO:0000256" key="12">
    <source>
        <dbReference type="SAM" id="Phobius"/>
    </source>
</evidence>
<dbReference type="HOGENOM" id="CLU_028871_1_3_6"/>